<keyword evidence="2" id="KW-0378">Hydrolase</keyword>
<dbReference type="Gene3D" id="3.40.50.300">
    <property type="entry name" value="P-loop containing nucleotide triphosphate hydrolases"/>
    <property type="match status" value="1"/>
</dbReference>
<name>A0ABR6RJQ0_9BURK</name>
<proteinExistence type="predicted"/>
<dbReference type="PANTHER" id="PTHR30153">
    <property type="entry name" value="REPLICATIVE DNA HELICASE DNAB"/>
    <property type="match status" value="1"/>
</dbReference>
<gene>
    <name evidence="2" type="ORF">HNP33_003523</name>
</gene>
<keyword evidence="2" id="KW-0547">Nucleotide-binding</keyword>
<keyword evidence="2" id="KW-0067">ATP-binding</keyword>
<evidence type="ECO:0000259" key="1">
    <source>
        <dbReference type="Pfam" id="PF03796"/>
    </source>
</evidence>
<dbReference type="SUPFAM" id="SSF52540">
    <property type="entry name" value="P-loop containing nucleoside triphosphate hydrolases"/>
    <property type="match status" value="1"/>
</dbReference>
<evidence type="ECO:0000313" key="2">
    <source>
        <dbReference type="EMBL" id="MBB6579410.1"/>
    </source>
</evidence>
<dbReference type="NCBIfam" id="NF004629">
    <property type="entry name" value="PRK05973.1"/>
    <property type="match status" value="1"/>
</dbReference>
<evidence type="ECO:0000313" key="3">
    <source>
        <dbReference type="Proteomes" id="UP000562492"/>
    </source>
</evidence>
<dbReference type="InterPro" id="IPR007694">
    <property type="entry name" value="DNA_helicase_DnaB-like_C"/>
</dbReference>
<comment type="caution">
    <text evidence="2">The sequence shown here is derived from an EMBL/GenBank/DDBJ whole genome shotgun (WGS) entry which is preliminary data.</text>
</comment>
<dbReference type="Pfam" id="PF03796">
    <property type="entry name" value="DnaB_C"/>
    <property type="match status" value="1"/>
</dbReference>
<dbReference type="PANTHER" id="PTHR30153:SF2">
    <property type="entry name" value="REPLICATIVE DNA HELICASE"/>
    <property type="match status" value="1"/>
</dbReference>
<sequence>MGSIPLSAPLYALKRQAKRRARQHGMPLHVALDDIARENGFAHWSLLMARHAPPDALTQLSRQLQPGRLLLLAARPLQGKTRLGFALMARALRAGKHAAFFSLDCTPAQVHALTAAVDSDGALWGNRFRWDCSDDVCAAHVAAQLQDAPPDTVVVIDYLQLLDQRRDHPPVMQQVQALRRLARERQFTVVVIAQIQRGFDETQRDMPGWSDVRLPNPLDASLFDHRCFVHQGQIAIQ</sequence>
<feature type="domain" description="SF4 helicase" evidence="1">
    <location>
        <begin position="152"/>
        <end position="213"/>
    </location>
</feature>
<accession>A0ABR6RJQ0</accession>
<reference evidence="2 3" key="1">
    <citation type="submission" date="2020-08" db="EMBL/GenBank/DDBJ databases">
        <title>Functional genomics of gut bacteria from endangered species of beetles.</title>
        <authorList>
            <person name="Carlos-Shanley C."/>
        </authorList>
    </citation>
    <scope>NUCLEOTIDE SEQUENCE [LARGE SCALE GENOMIC DNA]</scope>
    <source>
        <strain evidence="2 3">S00124</strain>
    </source>
</reference>
<organism evidence="2 3">
    <name type="scientific">Comamonas odontotermitis</name>
    <dbReference type="NCBI Taxonomy" id="379895"/>
    <lineage>
        <taxon>Bacteria</taxon>
        <taxon>Pseudomonadati</taxon>
        <taxon>Pseudomonadota</taxon>
        <taxon>Betaproteobacteria</taxon>
        <taxon>Burkholderiales</taxon>
        <taxon>Comamonadaceae</taxon>
        <taxon>Comamonas</taxon>
    </lineage>
</organism>
<dbReference type="Proteomes" id="UP000562492">
    <property type="component" value="Unassembled WGS sequence"/>
</dbReference>
<dbReference type="RefSeq" id="WP_184710827.1">
    <property type="nucleotide sequence ID" value="NZ_JACHKZ010000029.1"/>
</dbReference>
<keyword evidence="3" id="KW-1185">Reference proteome</keyword>
<keyword evidence="2" id="KW-0347">Helicase</keyword>
<dbReference type="EMBL" id="JACHKZ010000029">
    <property type="protein sequence ID" value="MBB6579410.1"/>
    <property type="molecule type" value="Genomic_DNA"/>
</dbReference>
<dbReference type="InterPro" id="IPR027417">
    <property type="entry name" value="P-loop_NTPase"/>
</dbReference>
<dbReference type="GO" id="GO:0004386">
    <property type="term" value="F:helicase activity"/>
    <property type="evidence" value="ECO:0007669"/>
    <property type="project" value="UniProtKB-KW"/>
</dbReference>
<protein>
    <submittedName>
        <fullName evidence="2">Replicative DNA helicase</fullName>
    </submittedName>
</protein>